<dbReference type="Pfam" id="PF00607">
    <property type="entry name" value="Gag_p24"/>
    <property type="match status" value="1"/>
</dbReference>
<dbReference type="Pfam" id="PF19317">
    <property type="entry name" value="Gag_p24_C"/>
    <property type="match status" value="1"/>
</dbReference>
<dbReference type="Gene3D" id="4.10.60.10">
    <property type="entry name" value="Zinc finger, CCHC-type"/>
    <property type="match status" value="1"/>
</dbReference>
<evidence type="ECO:0000313" key="3">
    <source>
        <dbReference type="EMBL" id="NXP83563.1"/>
    </source>
</evidence>
<dbReference type="SUPFAM" id="SSF47353">
    <property type="entry name" value="Retrovirus capsid dimerization domain-like"/>
    <property type="match status" value="1"/>
</dbReference>
<dbReference type="Gene3D" id="1.10.375.10">
    <property type="entry name" value="Human Immunodeficiency Virus Type 1 Capsid Protein"/>
    <property type="match status" value="1"/>
</dbReference>
<feature type="compositionally biased region" description="Low complexity" evidence="1">
    <location>
        <begin position="122"/>
        <end position="133"/>
    </location>
</feature>
<dbReference type="PANTHER" id="PTHR40389:SF3">
    <property type="entry name" value="IGE-BINDING PROTEIN"/>
    <property type="match status" value="1"/>
</dbReference>
<sequence length="565" mass="61443">NQRQAAYDLFISFLRKRQVKGIDLQKELPVLLDYGHNLGVFQNPHTVHEITEWRKFGDKLWEATIEENKTAKKMGKPWKIVFNELLQQQAEVKAAEQASVAYDKNKSYGICSDCPLPPATPTVTLPPTSAPASGSNSPPTCAVTAPLTPSASPPPPPSNEPIPGAQNALAGAIARERREAWSALARDVMNSGDREAMEAVKEIACPVVFTPLAGGGFQATITALDWKLLSQLRATVSQFGVTGEPTKQMLDYIWGTQILLPADSRSVAKLILTQHQQLLFGAYWQQLCQECVNVQRQPGDPLFGITLDELLGAGSFSRTEAQALLGSEKCRQSMNLARMAIDRIREPGGIPSYMGIKQGRDEPFGSFIDRTANAIECAGVPDYMKGALLKQCALQNCNQATRSVLNTLRANWSIEEALERMANVPVGSQAMLIEAIKEIGVGIQKQVESSQKQVENSQTQVMAVLAPLQAAVTSAPRSPSTGQLKYYRCGGNGHTRAACRAVTVWCHHCRSDTHNTGACKRRSGNVRPRANNSRAQTQIAAVNATSAPPSNQPQPGASAWKWNPQ</sequence>
<feature type="compositionally biased region" description="Polar residues" evidence="1">
    <location>
        <begin position="530"/>
        <end position="555"/>
    </location>
</feature>
<comment type="caution">
    <text evidence="3">The sequence shown here is derived from an EMBL/GenBank/DDBJ whole genome shotgun (WGS) entry which is preliminary data.</text>
</comment>
<feature type="non-terminal residue" evidence="3">
    <location>
        <position position="1"/>
    </location>
</feature>
<evidence type="ECO:0000259" key="2">
    <source>
        <dbReference type="Pfam" id="PF19317"/>
    </source>
</evidence>
<evidence type="ECO:0000256" key="1">
    <source>
        <dbReference type="SAM" id="MobiDB-lite"/>
    </source>
</evidence>
<name>A0A852CR58_PASAF</name>
<dbReference type="GO" id="GO:0016032">
    <property type="term" value="P:viral process"/>
    <property type="evidence" value="ECO:0007669"/>
    <property type="project" value="InterPro"/>
</dbReference>
<dbReference type="Proteomes" id="UP000625584">
    <property type="component" value="Unassembled WGS sequence"/>
</dbReference>
<dbReference type="EMBL" id="WBNP01000264">
    <property type="protein sequence ID" value="NXP83563.1"/>
    <property type="molecule type" value="Genomic_DNA"/>
</dbReference>
<dbReference type="AlphaFoldDB" id="A0A852CR58"/>
<organism evidence="3 4">
    <name type="scientific">Passerina amoena</name>
    <name type="common">Lazuli bunting</name>
    <dbReference type="NCBI Taxonomy" id="142471"/>
    <lineage>
        <taxon>Eukaryota</taxon>
        <taxon>Metazoa</taxon>
        <taxon>Chordata</taxon>
        <taxon>Craniata</taxon>
        <taxon>Vertebrata</taxon>
        <taxon>Euteleostomi</taxon>
        <taxon>Archelosauria</taxon>
        <taxon>Archosauria</taxon>
        <taxon>Dinosauria</taxon>
        <taxon>Saurischia</taxon>
        <taxon>Theropoda</taxon>
        <taxon>Coelurosauria</taxon>
        <taxon>Aves</taxon>
        <taxon>Neognathae</taxon>
        <taxon>Neoaves</taxon>
        <taxon>Telluraves</taxon>
        <taxon>Australaves</taxon>
        <taxon>Passeriformes</taxon>
        <taxon>Cardinalidae</taxon>
        <taxon>Passerina</taxon>
    </lineage>
</organism>
<dbReference type="SUPFAM" id="SSF47943">
    <property type="entry name" value="Retrovirus capsid protein, N-terminal core domain"/>
    <property type="match status" value="1"/>
</dbReference>
<dbReference type="Gene3D" id="1.10.1200.30">
    <property type="match status" value="1"/>
</dbReference>
<accession>A0A852CR58</accession>
<dbReference type="InterPro" id="IPR050195">
    <property type="entry name" value="Primate_lentivir_Gag_pol-like"/>
</dbReference>
<feature type="non-terminal residue" evidence="3">
    <location>
        <position position="565"/>
    </location>
</feature>
<feature type="compositionally biased region" description="Pro residues" evidence="1">
    <location>
        <begin position="151"/>
        <end position="160"/>
    </location>
</feature>
<gene>
    <name evidence="3" type="primary">Ervk9_0</name>
    <name evidence="3" type="ORF">PASAMO_R07509</name>
</gene>
<protein>
    <submittedName>
        <fullName evidence="3">GAK9 protein</fullName>
    </submittedName>
</protein>
<dbReference type="InterPro" id="IPR045345">
    <property type="entry name" value="Gag_p24_C"/>
</dbReference>
<dbReference type="PANTHER" id="PTHR40389">
    <property type="entry name" value="ENDOGENOUS RETROVIRUS GROUP K MEMBER 24 GAG POLYPROTEIN-RELATED"/>
    <property type="match status" value="1"/>
</dbReference>
<reference evidence="3" key="1">
    <citation type="submission" date="2019-09" db="EMBL/GenBank/DDBJ databases">
        <title>Bird 10,000 Genomes (B10K) Project - Family phase.</title>
        <authorList>
            <person name="Zhang G."/>
        </authorList>
    </citation>
    <scope>NUCLEOTIDE SEQUENCE</scope>
    <source>
        <strain evidence="3">OUT-0017</strain>
        <tissue evidence="3">Muscle</tissue>
    </source>
</reference>
<dbReference type="InterPro" id="IPR008919">
    <property type="entry name" value="Retrov_capsid_N"/>
</dbReference>
<proteinExistence type="predicted"/>
<keyword evidence="4" id="KW-1185">Reference proteome</keyword>
<dbReference type="InterPro" id="IPR008916">
    <property type="entry name" value="Retrov_capsid_C"/>
</dbReference>
<feature type="region of interest" description="Disordered" evidence="1">
    <location>
        <begin position="122"/>
        <end position="165"/>
    </location>
</feature>
<evidence type="ECO:0000313" key="4">
    <source>
        <dbReference type="Proteomes" id="UP000625584"/>
    </source>
</evidence>
<feature type="domain" description="Retroviral nucleocapsid Gag protein p24 C-terminal" evidence="2">
    <location>
        <begin position="351"/>
        <end position="418"/>
    </location>
</feature>
<feature type="region of interest" description="Disordered" evidence="1">
    <location>
        <begin position="514"/>
        <end position="565"/>
    </location>
</feature>